<keyword evidence="6" id="KW-0460">Magnesium</keyword>
<dbReference type="InterPro" id="IPR040393">
    <property type="entry name" value="TREX1/2"/>
</dbReference>
<dbReference type="Gene3D" id="3.30.420.10">
    <property type="entry name" value="Ribonuclease H-like superfamily/Ribonuclease H"/>
    <property type="match status" value="1"/>
</dbReference>
<dbReference type="OrthoDB" id="10250935at2759"/>
<keyword evidence="10" id="KW-1185">Reference proteome</keyword>
<evidence type="ECO:0000313" key="11">
    <source>
        <dbReference type="RefSeq" id="XP_006557487.1"/>
    </source>
</evidence>
<keyword evidence="2" id="KW-0540">Nuclease</keyword>
<evidence type="ECO:0000256" key="7">
    <source>
        <dbReference type="ARBA" id="ARBA00025769"/>
    </source>
</evidence>
<protein>
    <submittedName>
        <fullName evidence="11">Three prime repair exonuclease 2 isoform X2</fullName>
    </submittedName>
</protein>
<evidence type="ECO:0000256" key="3">
    <source>
        <dbReference type="ARBA" id="ARBA00022723"/>
    </source>
</evidence>
<dbReference type="KEGG" id="ame:100577651"/>
<dbReference type="GeneID" id="100577651"/>
<comment type="cofactor">
    <cofactor evidence="1">
        <name>Mg(2+)</name>
        <dbReference type="ChEBI" id="CHEBI:18420"/>
    </cofactor>
</comment>
<keyword evidence="3" id="KW-0479">Metal-binding</keyword>
<evidence type="ECO:0000256" key="5">
    <source>
        <dbReference type="ARBA" id="ARBA00022839"/>
    </source>
</evidence>
<evidence type="ECO:0000313" key="10">
    <source>
        <dbReference type="Proteomes" id="UP000005203"/>
    </source>
</evidence>
<dbReference type="GO" id="GO:0008296">
    <property type="term" value="F:3'-5'-DNA exonuclease activity"/>
    <property type="evidence" value="ECO:0007669"/>
    <property type="project" value="TreeGrafter"/>
</dbReference>
<evidence type="ECO:0000256" key="6">
    <source>
        <dbReference type="ARBA" id="ARBA00022842"/>
    </source>
</evidence>
<reference evidence="9" key="1">
    <citation type="submission" date="2021-01" db="UniProtKB">
        <authorList>
            <consortium name="EnsemblMetazoa"/>
        </authorList>
    </citation>
    <scope>IDENTIFICATION</scope>
    <source>
        <strain evidence="9">DH4</strain>
    </source>
</reference>
<dbReference type="GO" id="GO:0006308">
    <property type="term" value="P:DNA catabolic process"/>
    <property type="evidence" value="ECO:0007669"/>
    <property type="project" value="TreeGrafter"/>
</dbReference>
<dbReference type="InterPro" id="IPR013520">
    <property type="entry name" value="Ribonucl_H"/>
</dbReference>
<dbReference type="PANTHER" id="PTHR13058">
    <property type="entry name" value="THREE PRIME REPAIR EXONUCLEASE 1, 2"/>
    <property type="match status" value="1"/>
</dbReference>
<dbReference type="GO" id="GO:0003676">
    <property type="term" value="F:nucleic acid binding"/>
    <property type="evidence" value="ECO:0007669"/>
    <property type="project" value="InterPro"/>
</dbReference>
<dbReference type="GO" id="GO:0005737">
    <property type="term" value="C:cytoplasm"/>
    <property type="evidence" value="ECO:0007669"/>
    <property type="project" value="TreeGrafter"/>
</dbReference>
<keyword evidence="4" id="KW-0378">Hydrolase</keyword>
<feature type="domain" description="Exonuclease" evidence="8">
    <location>
        <begin position="4"/>
        <end position="226"/>
    </location>
</feature>
<sequence length="241" mass="27656">MIRTFIFFDLETTGLITKNCMPKVTELSLIAVSRTAVCNTKDFLPRVLQKLILPIHPNLNISKEIETLTGLSNENLCEIQHFNCDVYNLIINFINRQKAPTCFVAYNGNNFDYPILLSELKTIDKSFSENILSIDMLQLIKDFFLREEPIKKMNNQINNSCNIEDRKRSINARRKLDFTNSQPINFKLTNVYKHILGAEPENAHSAEGDCLIMIRCAIQLGNFFVDWADSNAIPLINHISK</sequence>
<dbReference type="GO" id="GO:0046872">
    <property type="term" value="F:metal ion binding"/>
    <property type="evidence" value="ECO:0007669"/>
    <property type="project" value="UniProtKB-KW"/>
</dbReference>
<dbReference type="SMART" id="SM00479">
    <property type="entry name" value="EXOIII"/>
    <property type="match status" value="1"/>
</dbReference>
<reference evidence="11" key="2">
    <citation type="submission" date="2025-04" db="UniProtKB">
        <authorList>
            <consortium name="RefSeq"/>
        </authorList>
    </citation>
    <scope>IDENTIFICATION</scope>
    <source>
        <strain evidence="11">DH4</strain>
        <tissue evidence="11">Whole body</tissue>
    </source>
</reference>
<dbReference type="PANTHER" id="PTHR13058:SF19">
    <property type="entry name" value="LD40940P"/>
    <property type="match status" value="1"/>
</dbReference>
<proteinExistence type="inferred from homology"/>
<evidence type="ECO:0000259" key="8">
    <source>
        <dbReference type="SMART" id="SM00479"/>
    </source>
</evidence>
<gene>
    <name evidence="9" type="primary">100577651</name>
    <name evidence="11" type="synonym">LOC100577651</name>
</gene>
<evidence type="ECO:0000256" key="2">
    <source>
        <dbReference type="ARBA" id="ARBA00022722"/>
    </source>
</evidence>
<dbReference type="InterPro" id="IPR012337">
    <property type="entry name" value="RNaseH-like_sf"/>
</dbReference>
<name>A0A7M7GK32_APIME</name>
<accession>A0A7M7GK32</accession>
<dbReference type="EnsemblMetazoa" id="XM_006557424">
    <property type="protein sequence ID" value="XP_006557487"/>
    <property type="gene ID" value="LOC100577651"/>
</dbReference>
<dbReference type="RefSeq" id="XP_006557487.1">
    <property type="nucleotide sequence ID" value="XM_006557424.3"/>
</dbReference>
<keyword evidence="5 11" id="KW-0269">Exonuclease</keyword>
<dbReference type="Proteomes" id="UP000005203">
    <property type="component" value="Linkage group LG11"/>
</dbReference>
<dbReference type="SUPFAM" id="SSF53098">
    <property type="entry name" value="Ribonuclease H-like"/>
    <property type="match status" value="1"/>
</dbReference>
<accession>A0A8B6YQE9</accession>
<dbReference type="AlphaFoldDB" id="A0A7M7GK32"/>
<evidence type="ECO:0000313" key="9">
    <source>
        <dbReference type="EnsemblMetazoa" id="XP_006557487"/>
    </source>
</evidence>
<organism evidence="9">
    <name type="scientific">Apis mellifera</name>
    <name type="common">Honeybee</name>
    <dbReference type="NCBI Taxonomy" id="7460"/>
    <lineage>
        <taxon>Eukaryota</taxon>
        <taxon>Metazoa</taxon>
        <taxon>Ecdysozoa</taxon>
        <taxon>Arthropoda</taxon>
        <taxon>Hexapoda</taxon>
        <taxon>Insecta</taxon>
        <taxon>Pterygota</taxon>
        <taxon>Neoptera</taxon>
        <taxon>Endopterygota</taxon>
        <taxon>Hymenoptera</taxon>
        <taxon>Apocrita</taxon>
        <taxon>Aculeata</taxon>
        <taxon>Apoidea</taxon>
        <taxon>Anthophila</taxon>
        <taxon>Apidae</taxon>
        <taxon>Apis</taxon>
    </lineage>
</organism>
<comment type="similarity">
    <text evidence="7">Belongs to the exonuclease superfamily. TREX family.</text>
</comment>
<evidence type="ECO:0000256" key="1">
    <source>
        <dbReference type="ARBA" id="ARBA00001946"/>
    </source>
</evidence>
<dbReference type="InterPro" id="IPR036397">
    <property type="entry name" value="RNaseH_sf"/>
</dbReference>
<evidence type="ECO:0000256" key="4">
    <source>
        <dbReference type="ARBA" id="ARBA00022801"/>
    </source>
</evidence>